<evidence type="ECO:0000313" key="1">
    <source>
        <dbReference type="EMBL" id="PSJ06684.1"/>
    </source>
</evidence>
<dbReference type="AlphaFoldDB" id="A0A2P7MZQ3"/>
<dbReference type="EMBL" id="PXXO01000003">
    <property type="protein sequence ID" value="PSJ06684.1"/>
    <property type="molecule type" value="Genomic_DNA"/>
</dbReference>
<protein>
    <submittedName>
        <fullName evidence="1">Uncharacterized protein</fullName>
    </submittedName>
</protein>
<evidence type="ECO:0000313" key="2">
    <source>
        <dbReference type="Proteomes" id="UP000243002"/>
    </source>
</evidence>
<sequence>MEDCKKIIAECAYPEVLHERTLQVAKAKKAVADFCKAVADPDFHAELIVFFLEQGNAFTVGYGDIDAGSYSALLAMARCAVKAICGLPLQLKEPFRERLAVVVRSSSEIGWGYHDELTDSYSAVFVNQQ</sequence>
<accession>A0A2P7MZQ3</accession>
<comment type="caution">
    <text evidence="1">The sequence shown here is derived from an EMBL/GenBank/DDBJ whole genome shotgun (WGS) entry which is preliminary data.</text>
</comment>
<reference evidence="1 2" key="1">
    <citation type="journal article" date="2018" name="Environ. Microbiol.">
        <title>Ecological and genomic features of two widespread freshwater picocyanobacteria.</title>
        <authorList>
            <person name="Cabello-Yeves P.J."/>
            <person name="Picazo A."/>
            <person name="Camacho A."/>
            <person name="Callieri C."/>
            <person name="Rosselli R."/>
            <person name="Roda-Garcia J.J."/>
            <person name="Coutinho F.H."/>
            <person name="Rodriguez-Valera F."/>
        </authorList>
    </citation>
    <scope>NUCLEOTIDE SEQUENCE [LARGE SCALE GENOMIC DNA]</scope>
    <source>
        <strain evidence="1 2">Tous</strain>
    </source>
</reference>
<proteinExistence type="predicted"/>
<gene>
    <name evidence="1" type="ORF">C7K55_03890</name>
</gene>
<keyword evidence="2" id="KW-1185">Reference proteome</keyword>
<organism evidence="1 2">
    <name type="scientific">Cyanobium usitatum str. Tous</name>
    <dbReference type="NCBI Taxonomy" id="2116684"/>
    <lineage>
        <taxon>Bacteria</taxon>
        <taxon>Bacillati</taxon>
        <taxon>Cyanobacteriota</taxon>
        <taxon>Cyanophyceae</taxon>
        <taxon>Synechococcales</taxon>
        <taxon>Prochlorococcaceae</taxon>
        <taxon>Cyanobium</taxon>
    </lineage>
</organism>
<dbReference type="Proteomes" id="UP000243002">
    <property type="component" value="Unassembled WGS sequence"/>
</dbReference>
<name>A0A2P7MZQ3_9CYAN</name>
<dbReference type="OrthoDB" id="9801392at2"/>